<evidence type="ECO:0000313" key="5">
    <source>
        <dbReference type="Proteomes" id="UP000035085"/>
    </source>
</evidence>
<dbReference type="Gene3D" id="3.90.25.10">
    <property type="entry name" value="UDP-galactose 4-epimerase, domain 1"/>
    <property type="match status" value="1"/>
</dbReference>
<dbReference type="InterPro" id="IPR051164">
    <property type="entry name" value="NmrA-like_oxidored"/>
</dbReference>
<organism evidence="4 5">
    <name type="scientific">Pandoraea vervacti</name>
    <dbReference type="NCBI Taxonomy" id="656178"/>
    <lineage>
        <taxon>Bacteria</taxon>
        <taxon>Pseudomonadati</taxon>
        <taxon>Pseudomonadota</taxon>
        <taxon>Betaproteobacteria</taxon>
        <taxon>Burkholderiales</taxon>
        <taxon>Burkholderiaceae</taxon>
        <taxon>Pandoraea</taxon>
    </lineage>
</organism>
<dbReference type="RefSeq" id="WP_044458185.1">
    <property type="nucleotide sequence ID" value="NZ_CP010897.2"/>
</dbReference>
<dbReference type="PANTHER" id="PTHR42748:SF7">
    <property type="entry name" value="NMRA LIKE REDOX SENSOR 1-RELATED"/>
    <property type="match status" value="1"/>
</dbReference>
<dbReference type="InterPro" id="IPR036291">
    <property type="entry name" value="NAD(P)-bd_dom_sf"/>
</dbReference>
<name>A0ABN4FVK8_9BURK</name>
<keyword evidence="5" id="KW-1185">Reference proteome</keyword>
<dbReference type="CDD" id="cd05251">
    <property type="entry name" value="NmrA_like_SDR_a"/>
    <property type="match status" value="1"/>
</dbReference>
<reference evidence="5" key="1">
    <citation type="submission" date="2015-02" db="EMBL/GenBank/DDBJ databases">
        <title>Complete Genome Sequencing of Pandoraea vervacti NS15 sp. nov.</title>
        <authorList>
            <person name="Chan K.-G."/>
        </authorList>
    </citation>
    <scope>NUCLEOTIDE SEQUENCE [LARGE SCALE GENOMIC DNA]</scope>
    <source>
        <strain evidence="5">NS15</strain>
    </source>
</reference>
<feature type="domain" description="NmrA-like" evidence="3">
    <location>
        <begin position="5"/>
        <end position="246"/>
    </location>
</feature>
<evidence type="ECO:0000259" key="3">
    <source>
        <dbReference type="Pfam" id="PF05368"/>
    </source>
</evidence>
<dbReference type="InterPro" id="IPR008030">
    <property type="entry name" value="NmrA-like"/>
</dbReference>
<protein>
    <submittedName>
        <fullName evidence="4">NmrA family protein</fullName>
    </submittedName>
</protein>
<evidence type="ECO:0000313" key="4">
    <source>
        <dbReference type="EMBL" id="AJP59748.1"/>
    </source>
</evidence>
<keyword evidence="2" id="KW-0521">NADP</keyword>
<dbReference type="SUPFAM" id="SSF51735">
    <property type="entry name" value="NAD(P)-binding Rossmann-fold domains"/>
    <property type="match status" value="1"/>
</dbReference>
<dbReference type="Proteomes" id="UP000035085">
    <property type="component" value="Chromosome"/>
</dbReference>
<proteinExistence type="inferred from homology"/>
<dbReference type="EMBL" id="CP010897">
    <property type="protein sequence ID" value="AJP59748.1"/>
    <property type="molecule type" value="Genomic_DNA"/>
</dbReference>
<gene>
    <name evidence="4" type="ORF">UC34_14105</name>
</gene>
<sequence length="305" mass="32279">MSDPKKPVLVFGATGQQGGSVAAALLKADWPLRVLVRDPASEKAIALRNAGAQLVQGTYADTDAIRAAMGGVHGVFSVQQSSPSGELTDKDEVRFGISIADMAVECGVSHLVYSSGAAVGDKPTGVGHFDSKMRIEAHIRSLPIMATIVRPVTFMETLAMPGLGLNEGRFNFFLHPRQAMQLLAVEDIGKFVEPVFAAAHRFGGQTFEIAGDTVTGESLETLLSEAAGRRIAYARFTEETLAASPFLNKLTALVNEGPLAGNADLGMLRAIHPSMLSVREWLAGPGRASFARALGANGTWAYDRG</sequence>
<accession>A0ABN4FVK8</accession>
<dbReference type="Gene3D" id="3.40.50.720">
    <property type="entry name" value="NAD(P)-binding Rossmann-like Domain"/>
    <property type="match status" value="1"/>
</dbReference>
<comment type="similarity">
    <text evidence="1">Belongs to the NmrA-type oxidoreductase family.</text>
</comment>
<evidence type="ECO:0000256" key="2">
    <source>
        <dbReference type="ARBA" id="ARBA00022857"/>
    </source>
</evidence>
<dbReference type="Pfam" id="PF05368">
    <property type="entry name" value="NmrA"/>
    <property type="match status" value="1"/>
</dbReference>
<dbReference type="PANTHER" id="PTHR42748">
    <property type="entry name" value="NITROGEN METABOLITE REPRESSION PROTEIN NMRA FAMILY MEMBER"/>
    <property type="match status" value="1"/>
</dbReference>
<evidence type="ECO:0000256" key="1">
    <source>
        <dbReference type="ARBA" id="ARBA00006328"/>
    </source>
</evidence>